<protein>
    <submittedName>
        <fullName evidence="1">Uncharacterized protein</fullName>
    </submittedName>
</protein>
<organism evidence="1 2">
    <name type="scientific">Capsulimonas corticalis</name>
    <dbReference type="NCBI Taxonomy" id="2219043"/>
    <lineage>
        <taxon>Bacteria</taxon>
        <taxon>Bacillati</taxon>
        <taxon>Armatimonadota</taxon>
        <taxon>Armatimonadia</taxon>
        <taxon>Capsulimonadales</taxon>
        <taxon>Capsulimonadaceae</taxon>
        <taxon>Capsulimonas</taxon>
    </lineage>
</organism>
<proteinExistence type="predicted"/>
<accession>A0A402D4H6</accession>
<dbReference type="Proteomes" id="UP000287394">
    <property type="component" value="Chromosome"/>
</dbReference>
<dbReference type="RefSeq" id="WP_119324439.1">
    <property type="nucleotide sequence ID" value="NZ_AP025739.1"/>
</dbReference>
<name>A0A402D4H6_9BACT</name>
<evidence type="ECO:0000313" key="2">
    <source>
        <dbReference type="Proteomes" id="UP000287394"/>
    </source>
</evidence>
<keyword evidence="2" id="KW-1185">Reference proteome</keyword>
<dbReference type="KEGG" id="ccot:CCAX7_13390"/>
<evidence type="ECO:0000313" key="1">
    <source>
        <dbReference type="EMBL" id="BDI29288.1"/>
    </source>
</evidence>
<gene>
    <name evidence="1" type="ORF">CCAX7_13390</name>
</gene>
<dbReference type="EMBL" id="AP025739">
    <property type="protein sequence ID" value="BDI29288.1"/>
    <property type="molecule type" value="Genomic_DNA"/>
</dbReference>
<reference evidence="1 2" key="1">
    <citation type="journal article" date="2019" name="Int. J. Syst. Evol. Microbiol.">
        <title>Capsulimonas corticalis gen. nov., sp. nov., an aerobic capsulated bacterium, of a novel bacterial order, Capsulimonadales ord. nov., of the class Armatimonadia of the phylum Armatimonadetes.</title>
        <authorList>
            <person name="Li J."/>
            <person name="Kudo C."/>
            <person name="Tonouchi A."/>
        </authorList>
    </citation>
    <scope>NUCLEOTIDE SEQUENCE [LARGE SCALE GENOMIC DNA]</scope>
    <source>
        <strain evidence="1 2">AX-7</strain>
    </source>
</reference>
<dbReference type="AlphaFoldDB" id="A0A402D4H6"/>
<sequence>MIEILLEYKEWSQFCAIFSILKTSEFLNSMCASEIIVRRFLEISEFSSEYILAEHESITAGSYIDLESHYKTIFNSVDEDLIVSAAFWIEASLPTSGGKEDFMNEDWASAIGKVYSEIKRGKADCPEFILKNENLIHEILRNAEMDTELTSALYQIQRGITRLNDHDMHMIDLRHQISIMGLGREPRVPTLNNYCDLISLVAYHNQTETIKRLLLTPLRSAEKQIFLDWAIRTDALSYIDEAYSGAEFISIDT</sequence>